<dbReference type="EMBL" id="JBHUIX010000013">
    <property type="protein sequence ID" value="MFD2174896.1"/>
    <property type="molecule type" value="Genomic_DNA"/>
</dbReference>
<accession>A0ABW5ABP1</accession>
<gene>
    <name evidence="2" type="ORF">ACFSM0_12435</name>
</gene>
<reference evidence="3" key="1">
    <citation type="journal article" date="2019" name="Int. J. Syst. Evol. Microbiol.">
        <title>The Global Catalogue of Microorganisms (GCM) 10K type strain sequencing project: providing services to taxonomists for standard genome sequencing and annotation.</title>
        <authorList>
            <consortium name="The Broad Institute Genomics Platform"/>
            <consortium name="The Broad Institute Genome Sequencing Center for Infectious Disease"/>
            <person name="Wu L."/>
            <person name="Ma J."/>
        </authorList>
    </citation>
    <scope>NUCLEOTIDE SEQUENCE [LARGE SCALE GENOMIC DNA]</scope>
    <source>
        <strain evidence="3">CCUG 55131</strain>
    </source>
</reference>
<keyword evidence="1" id="KW-0472">Membrane</keyword>
<dbReference type="Proteomes" id="UP001597413">
    <property type="component" value="Unassembled WGS sequence"/>
</dbReference>
<keyword evidence="1" id="KW-1133">Transmembrane helix</keyword>
<feature type="transmembrane region" description="Helical" evidence="1">
    <location>
        <begin position="26"/>
        <end position="44"/>
    </location>
</feature>
<evidence type="ECO:0000313" key="2">
    <source>
        <dbReference type="EMBL" id="MFD2174896.1"/>
    </source>
</evidence>
<dbReference type="RefSeq" id="WP_377390817.1">
    <property type="nucleotide sequence ID" value="NZ_JBHUIX010000013.1"/>
</dbReference>
<evidence type="ECO:0008006" key="4">
    <source>
        <dbReference type="Google" id="ProtNLM"/>
    </source>
</evidence>
<protein>
    <recommendedName>
        <fullName evidence="4">Cytochrome c oxidase subunit IV bacterial aa3 type domain-containing protein</fullName>
    </recommendedName>
</protein>
<name>A0ABW5ABP1_9RHOB</name>
<comment type="caution">
    <text evidence="2">The sequence shown here is derived from an EMBL/GenBank/DDBJ whole genome shotgun (WGS) entry which is preliminary data.</text>
</comment>
<proteinExistence type="predicted"/>
<keyword evidence="3" id="KW-1185">Reference proteome</keyword>
<sequence>MTMTTANTGMISSASHGHDEKKDYTLAMYLILAVVIGIVATAVVTMGLGGLILCGVGATWFMLALLVVMTAGG</sequence>
<feature type="transmembrane region" description="Helical" evidence="1">
    <location>
        <begin position="50"/>
        <end position="71"/>
    </location>
</feature>
<evidence type="ECO:0000313" key="3">
    <source>
        <dbReference type="Proteomes" id="UP001597413"/>
    </source>
</evidence>
<evidence type="ECO:0000256" key="1">
    <source>
        <dbReference type="SAM" id="Phobius"/>
    </source>
</evidence>
<organism evidence="2 3">
    <name type="scientific">Rhodobacter lacus</name>
    <dbReference type="NCBI Taxonomy" id="1641972"/>
    <lineage>
        <taxon>Bacteria</taxon>
        <taxon>Pseudomonadati</taxon>
        <taxon>Pseudomonadota</taxon>
        <taxon>Alphaproteobacteria</taxon>
        <taxon>Rhodobacterales</taxon>
        <taxon>Rhodobacter group</taxon>
        <taxon>Rhodobacter</taxon>
    </lineage>
</organism>
<keyword evidence="1" id="KW-0812">Transmembrane</keyword>